<evidence type="ECO:0000256" key="3">
    <source>
        <dbReference type="ARBA" id="ARBA00023125"/>
    </source>
</evidence>
<protein>
    <recommendedName>
        <fullName evidence="7">AP2/ERF domain-containing protein</fullName>
    </recommendedName>
</protein>
<dbReference type="AlphaFoldDB" id="A0AAD8RR22"/>
<keyword evidence="9" id="KW-1185">Reference proteome</keyword>
<evidence type="ECO:0000256" key="4">
    <source>
        <dbReference type="ARBA" id="ARBA00023163"/>
    </source>
</evidence>
<keyword evidence="3" id="KW-0238">DNA-binding</keyword>
<sequence>MCGAEVIPNGHGRPGQASSPGKRKMRGSRLADEDFEAWEAEFQEFMAAADDEENIEPFLPGVPAESCKPEHRSPVIAKPKRRRVSPSHPYRGIRQRAWGRWSAEIRDPTKGVRVWIGTFDTAADAARAYDAEALRIHGTKARTNFPAGTAAPAPAPRSQLPGMSPCRAVCGRDNLARATESASTSSSSEVCSNAPARILLECCSDDVMESLLAGSDMAGTIDFLSVRFPS</sequence>
<dbReference type="Proteomes" id="UP001231189">
    <property type="component" value="Unassembled WGS sequence"/>
</dbReference>
<keyword evidence="2" id="KW-0805">Transcription regulation</keyword>
<dbReference type="PANTHER" id="PTHR31190">
    <property type="entry name" value="DNA-BINDING DOMAIN"/>
    <property type="match status" value="1"/>
</dbReference>
<keyword evidence="4" id="KW-0804">Transcription</keyword>
<proteinExistence type="predicted"/>
<dbReference type="GO" id="GO:0005634">
    <property type="term" value="C:nucleus"/>
    <property type="evidence" value="ECO:0007669"/>
    <property type="project" value="UniProtKB-SubCell"/>
</dbReference>
<reference evidence="8" key="1">
    <citation type="submission" date="2023-07" db="EMBL/GenBank/DDBJ databases">
        <title>A chromosome-level genome assembly of Lolium multiflorum.</title>
        <authorList>
            <person name="Chen Y."/>
            <person name="Copetti D."/>
            <person name="Kolliker R."/>
            <person name="Studer B."/>
        </authorList>
    </citation>
    <scope>NUCLEOTIDE SEQUENCE</scope>
    <source>
        <strain evidence="8">02402/16</strain>
        <tissue evidence="8">Leaf</tissue>
    </source>
</reference>
<dbReference type="InterPro" id="IPR044808">
    <property type="entry name" value="ERF_plant"/>
</dbReference>
<evidence type="ECO:0000259" key="7">
    <source>
        <dbReference type="PROSITE" id="PS51032"/>
    </source>
</evidence>
<keyword evidence="5" id="KW-0539">Nucleus</keyword>
<dbReference type="GO" id="GO:0003700">
    <property type="term" value="F:DNA-binding transcription factor activity"/>
    <property type="evidence" value="ECO:0007669"/>
    <property type="project" value="InterPro"/>
</dbReference>
<evidence type="ECO:0000256" key="2">
    <source>
        <dbReference type="ARBA" id="ARBA00023015"/>
    </source>
</evidence>
<dbReference type="InterPro" id="IPR016177">
    <property type="entry name" value="DNA-bd_dom_sf"/>
</dbReference>
<dbReference type="SMART" id="SM00380">
    <property type="entry name" value="AP2"/>
    <property type="match status" value="1"/>
</dbReference>
<dbReference type="Gene3D" id="3.30.730.10">
    <property type="entry name" value="AP2/ERF domain"/>
    <property type="match status" value="1"/>
</dbReference>
<gene>
    <name evidence="8" type="ORF">QYE76_004395</name>
</gene>
<name>A0AAD8RR22_LOLMU</name>
<dbReference type="InterPro" id="IPR001471">
    <property type="entry name" value="AP2/ERF_dom"/>
</dbReference>
<evidence type="ECO:0000256" key="6">
    <source>
        <dbReference type="SAM" id="MobiDB-lite"/>
    </source>
</evidence>
<dbReference type="InterPro" id="IPR036955">
    <property type="entry name" value="AP2/ERF_dom_sf"/>
</dbReference>
<accession>A0AAD8RR22</accession>
<dbReference type="EMBL" id="JAUUTY010000005">
    <property type="protein sequence ID" value="KAK1630080.1"/>
    <property type="molecule type" value="Genomic_DNA"/>
</dbReference>
<feature type="domain" description="AP2/ERF" evidence="7">
    <location>
        <begin position="89"/>
        <end position="146"/>
    </location>
</feature>
<organism evidence="8 9">
    <name type="scientific">Lolium multiflorum</name>
    <name type="common">Italian ryegrass</name>
    <name type="synonym">Lolium perenne subsp. multiflorum</name>
    <dbReference type="NCBI Taxonomy" id="4521"/>
    <lineage>
        <taxon>Eukaryota</taxon>
        <taxon>Viridiplantae</taxon>
        <taxon>Streptophyta</taxon>
        <taxon>Embryophyta</taxon>
        <taxon>Tracheophyta</taxon>
        <taxon>Spermatophyta</taxon>
        <taxon>Magnoliopsida</taxon>
        <taxon>Liliopsida</taxon>
        <taxon>Poales</taxon>
        <taxon>Poaceae</taxon>
        <taxon>BOP clade</taxon>
        <taxon>Pooideae</taxon>
        <taxon>Poodae</taxon>
        <taxon>Poeae</taxon>
        <taxon>Poeae Chloroplast Group 2 (Poeae type)</taxon>
        <taxon>Loliodinae</taxon>
        <taxon>Loliinae</taxon>
        <taxon>Lolium</taxon>
    </lineage>
</organism>
<dbReference type="GO" id="GO:0003677">
    <property type="term" value="F:DNA binding"/>
    <property type="evidence" value="ECO:0007669"/>
    <property type="project" value="UniProtKB-KW"/>
</dbReference>
<dbReference type="GO" id="GO:0009873">
    <property type="term" value="P:ethylene-activated signaling pathway"/>
    <property type="evidence" value="ECO:0007669"/>
    <property type="project" value="InterPro"/>
</dbReference>
<dbReference type="Pfam" id="PF00847">
    <property type="entry name" value="AP2"/>
    <property type="match status" value="1"/>
</dbReference>
<dbReference type="SUPFAM" id="SSF54171">
    <property type="entry name" value="DNA-binding domain"/>
    <property type="match status" value="1"/>
</dbReference>
<comment type="caution">
    <text evidence="8">The sequence shown here is derived from an EMBL/GenBank/DDBJ whole genome shotgun (WGS) entry which is preliminary data.</text>
</comment>
<comment type="subcellular location">
    <subcellularLocation>
        <location evidence="1">Nucleus</location>
    </subcellularLocation>
</comment>
<evidence type="ECO:0000256" key="5">
    <source>
        <dbReference type="ARBA" id="ARBA00023242"/>
    </source>
</evidence>
<evidence type="ECO:0000313" key="9">
    <source>
        <dbReference type="Proteomes" id="UP001231189"/>
    </source>
</evidence>
<feature type="region of interest" description="Disordered" evidence="6">
    <location>
        <begin position="1"/>
        <end position="30"/>
    </location>
</feature>
<evidence type="ECO:0000313" key="8">
    <source>
        <dbReference type="EMBL" id="KAK1630080.1"/>
    </source>
</evidence>
<dbReference type="PRINTS" id="PR00367">
    <property type="entry name" value="ETHRSPELEMNT"/>
</dbReference>
<dbReference type="PANTHER" id="PTHR31190:SF434">
    <property type="entry name" value="AP2_ERF DOMAIN PROTEIN"/>
    <property type="match status" value="1"/>
</dbReference>
<evidence type="ECO:0000256" key="1">
    <source>
        <dbReference type="ARBA" id="ARBA00004123"/>
    </source>
</evidence>
<dbReference type="FunFam" id="3.30.730.10:FF:000001">
    <property type="entry name" value="Ethylene-responsive transcription factor 2"/>
    <property type="match status" value="1"/>
</dbReference>
<dbReference type="CDD" id="cd00018">
    <property type="entry name" value="AP2"/>
    <property type="match status" value="1"/>
</dbReference>
<dbReference type="PROSITE" id="PS51032">
    <property type="entry name" value="AP2_ERF"/>
    <property type="match status" value="1"/>
</dbReference>